<feature type="region of interest" description="Disordered" evidence="1">
    <location>
        <begin position="67"/>
        <end position="90"/>
    </location>
</feature>
<evidence type="ECO:0000313" key="3">
    <source>
        <dbReference type="Proteomes" id="UP001460270"/>
    </source>
</evidence>
<comment type="caution">
    <text evidence="2">The sequence shown here is derived from an EMBL/GenBank/DDBJ whole genome shotgun (WGS) entry which is preliminary data.</text>
</comment>
<dbReference type="AlphaFoldDB" id="A0AAW0MFX1"/>
<dbReference type="Proteomes" id="UP001460270">
    <property type="component" value="Unassembled WGS sequence"/>
</dbReference>
<evidence type="ECO:0000256" key="1">
    <source>
        <dbReference type="SAM" id="MobiDB-lite"/>
    </source>
</evidence>
<organism evidence="2 3">
    <name type="scientific">Mugilogobius chulae</name>
    <name type="common">yellowstripe goby</name>
    <dbReference type="NCBI Taxonomy" id="88201"/>
    <lineage>
        <taxon>Eukaryota</taxon>
        <taxon>Metazoa</taxon>
        <taxon>Chordata</taxon>
        <taxon>Craniata</taxon>
        <taxon>Vertebrata</taxon>
        <taxon>Euteleostomi</taxon>
        <taxon>Actinopterygii</taxon>
        <taxon>Neopterygii</taxon>
        <taxon>Teleostei</taxon>
        <taxon>Neoteleostei</taxon>
        <taxon>Acanthomorphata</taxon>
        <taxon>Gobiaria</taxon>
        <taxon>Gobiiformes</taxon>
        <taxon>Gobioidei</taxon>
        <taxon>Gobiidae</taxon>
        <taxon>Gobionellinae</taxon>
        <taxon>Mugilogobius</taxon>
    </lineage>
</organism>
<sequence length="228" mass="24975">MAPPPAGEALDLSISGSQVTVTRRPSSASPGKSFCRSVSVIGETRRTRNALTDSFGGSRSIKNLRRSNSTTQVNHISSNSTAADATGQRSHLQFKKESLRRVKEPRALDQHCAEVSGLKLWKDRDILIVNHMLMLMLMRQLQALTFDLGAPPLHTLSLQLLSPLPSLESQTFSIGIHFDSSLGQTCSCCSTHLLSSSSSHTLSPSSVSVNLHQTFYPDRLFSLHRSFM</sequence>
<proteinExistence type="predicted"/>
<name>A0AAW0MFX1_9GOBI</name>
<gene>
    <name evidence="2" type="ORF">WMY93_033944</name>
</gene>
<protein>
    <submittedName>
        <fullName evidence="2">Uncharacterized protein</fullName>
    </submittedName>
</protein>
<reference evidence="3" key="1">
    <citation type="submission" date="2024-04" db="EMBL/GenBank/DDBJ databases">
        <title>Salinicola lusitanus LLJ914,a marine bacterium isolated from the Okinawa Trough.</title>
        <authorList>
            <person name="Li J."/>
        </authorList>
    </citation>
    <scope>NUCLEOTIDE SEQUENCE [LARGE SCALE GENOMIC DNA]</scope>
</reference>
<keyword evidence="3" id="KW-1185">Reference proteome</keyword>
<evidence type="ECO:0000313" key="2">
    <source>
        <dbReference type="EMBL" id="KAK7879278.1"/>
    </source>
</evidence>
<accession>A0AAW0MFX1</accession>
<dbReference type="EMBL" id="JBBPFD010000301">
    <property type="protein sequence ID" value="KAK7879278.1"/>
    <property type="molecule type" value="Genomic_DNA"/>
</dbReference>